<keyword evidence="4" id="KW-0186">Copper</keyword>
<feature type="compositionally biased region" description="Polar residues" evidence="8">
    <location>
        <begin position="563"/>
        <end position="580"/>
    </location>
</feature>
<dbReference type="GO" id="GO:0005507">
    <property type="term" value="F:copper ion binding"/>
    <property type="evidence" value="ECO:0007669"/>
    <property type="project" value="InterPro"/>
</dbReference>
<proteinExistence type="predicted"/>
<organism evidence="10 11">
    <name type="scientific">Cryptococcus amylolentus CBS 6039</name>
    <dbReference type="NCBI Taxonomy" id="1295533"/>
    <lineage>
        <taxon>Eukaryota</taxon>
        <taxon>Fungi</taxon>
        <taxon>Dikarya</taxon>
        <taxon>Basidiomycota</taxon>
        <taxon>Agaricomycotina</taxon>
        <taxon>Tremellomycetes</taxon>
        <taxon>Tremellales</taxon>
        <taxon>Cryptococcaceae</taxon>
        <taxon>Cryptococcus</taxon>
    </lineage>
</organism>
<comment type="caution">
    <text evidence="10">The sequence shown here is derived from an EMBL/GenBank/DDBJ whole genome shotgun (WGS) entry which is preliminary data.</text>
</comment>
<reference evidence="10 11" key="1">
    <citation type="submission" date="2016-06" db="EMBL/GenBank/DDBJ databases">
        <title>Evolution of pathogenesis and genome organization in the Tremellales.</title>
        <authorList>
            <person name="Cuomo C."/>
            <person name="Litvintseva A."/>
            <person name="Heitman J."/>
            <person name="Chen Y."/>
            <person name="Sun S."/>
            <person name="Springer D."/>
            <person name="Dromer F."/>
            <person name="Young S."/>
            <person name="Zeng Q."/>
            <person name="Chapman S."/>
            <person name="Gujja S."/>
            <person name="Saif S."/>
            <person name="Birren B."/>
        </authorList>
    </citation>
    <scope>NUCLEOTIDE SEQUENCE [LARGE SCALE GENOMIC DNA]</scope>
    <source>
        <strain evidence="10 11">CBS 6039</strain>
    </source>
</reference>
<feature type="region of interest" description="Disordered" evidence="8">
    <location>
        <begin position="198"/>
        <end position="259"/>
    </location>
</feature>
<feature type="region of interest" description="Disordered" evidence="8">
    <location>
        <begin position="936"/>
        <end position="981"/>
    </location>
</feature>
<sequence length="1119" mass="117422">MVLINEKKYACERCIKGHRVSSCTHTDRALFEIKKKGRPGTQCKHCKEKRKSVGSSVHTKCKCGSSNPSACEDTSAEGSTAPAAEPEVETRKGQPGSRPAFPRGLKDVHELSAAANALQGLGEDDAVVKSAERTVQALLNPCRCDYGGPCSCCEPKRRSRKQSPPSTGTGTLIASTAPSPIDTIIASYPTEAYSKLSPTSYLNPDNPQRASNKTRLYSPYTTDPRGRRDSPSDSVGSTSSPSGWNSPRSVRPPPTRVKPLTDIKRFLTAAMNKDGSLASEIPRSALGLPGIQTFDAAAKGELVTGGGGACCGGGGGDDPSEDVDMALAFPTSEDVVLGACMCGEDCSCPGCATHDSNNTSNGGTGHDGPCGESCQGHHNCSSSIPIPSGVRSIAQLIVLAAAQVPKPPSRPVGSFIDPLDTRVLPPAAFSSDEAAKQLGLVPLRPLECCGGKCQCPPGQCTCQKQCCGCCGECSCDKDEDTHMDGDQKAEVTEGQGACCGAGKGTTAELVPKEVPEPLAPTSLTKAAIANITYHPTMRRAMMQSAQKQASAQRSTDPYPPSPVTASAPQPAQSSCCSSKAQFPKRPALPKRASDSGILSHTASPRASSGLGRSGSLSSGNRRETGQRKIAPLPVAQTLEARANKQRAMQPAQPKLYAGTAANPSTAAVPAIPANIEKENQALLEFIEKQWQSAPGDEFALTSGLDGSGGIQKEGMAMPISVSAEPWAYPPQNEDDENQHGQATQLLEAGADQMDLDAFLRNIGAQYAAGQSEVGTAPVAQAQIPSQARTDVPSIEQYGFGSPDFFFTPGQTYPQPPGNVTEESYPQSSQMQHHTMMPAIAPPKASNGERPESQSRATAPPYTHLWNTFMGQMPLEAEGSGQGLEAAQMQQYKGKEKAPSVRVSNGDGQGGKDIIDLSKPIDAAVYQRILQALEKQQLQPSLSTPDAPHHGGSRAQPPPQLARRPASRPSSSARPRSAPKPFYQSSASLQQTFPPAHSPSLNSPYATDAIAKELDNMFSQFVTLDGVVNTGQEGGTGHLEGLGGSADLGMGMIGGGLNLVEDNEMGFSPPSRLPDWSGPGDSAGSTGPKESPEDIRRGWEMMGFGGNGNIGWDQARVWGN</sequence>
<dbReference type="GO" id="GO:0006879">
    <property type="term" value="P:intracellular iron ion homeostasis"/>
    <property type="evidence" value="ECO:0007669"/>
    <property type="project" value="TreeGrafter"/>
</dbReference>
<dbReference type="RefSeq" id="XP_018997490.1">
    <property type="nucleotide sequence ID" value="XM_019135063.1"/>
</dbReference>
<dbReference type="PANTHER" id="PTHR28088">
    <property type="entry name" value="TRANSCRIPTIONAL ACTIVATOR HAA1-RELATED"/>
    <property type="match status" value="1"/>
</dbReference>
<feature type="compositionally biased region" description="Polar residues" evidence="8">
    <location>
        <begin position="198"/>
        <end position="221"/>
    </location>
</feature>
<evidence type="ECO:0000259" key="9">
    <source>
        <dbReference type="PROSITE" id="PS50073"/>
    </source>
</evidence>
<dbReference type="InterPro" id="IPR001083">
    <property type="entry name" value="Cu_fist_DNA-bd_dom"/>
</dbReference>
<feature type="compositionally biased region" description="Polar residues" evidence="8">
    <location>
        <begin position="820"/>
        <end position="832"/>
    </location>
</feature>
<dbReference type="Proteomes" id="UP000094065">
    <property type="component" value="Unassembled WGS sequence"/>
</dbReference>
<comment type="subcellular location">
    <subcellularLocation>
        <location evidence="1">Nucleus</location>
    </subcellularLocation>
</comment>
<dbReference type="Gene3D" id="3.90.430.10">
    <property type="entry name" value="Copper fist DNA-binding domain"/>
    <property type="match status" value="1"/>
</dbReference>
<keyword evidence="3" id="KW-0862">Zinc</keyword>
<dbReference type="OrthoDB" id="5600085at2759"/>
<dbReference type="PANTHER" id="PTHR28088:SF5">
    <property type="entry name" value="TRANSCRIPTIONAL ACTIVATOR HAA1-RELATED"/>
    <property type="match status" value="1"/>
</dbReference>
<dbReference type="FunFam" id="3.90.430.10:FF:000001">
    <property type="entry name" value="Copper fist DNA-binding protein"/>
    <property type="match status" value="1"/>
</dbReference>
<dbReference type="PRINTS" id="PR00617">
    <property type="entry name" value="COPPERFIST"/>
</dbReference>
<keyword evidence="2" id="KW-0479">Metal-binding</keyword>
<evidence type="ECO:0000256" key="4">
    <source>
        <dbReference type="ARBA" id="ARBA00023008"/>
    </source>
</evidence>
<dbReference type="EMBL" id="AWGJ01000002">
    <property type="protein sequence ID" value="ODN83490.1"/>
    <property type="molecule type" value="Genomic_DNA"/>
</dbReference>
<keyword evidence="7" id="KW-0539">Nucleus</keyword>
<evidence type="ECO:0000256" key="7">
    <source>
        <dbReference type="ARBA" id="ARBA00023242"/>
    </source>
</evidence>
<dbReference type="GO" id="GO:0000981">
    <property type="term" value="F:DNA-binding transcription factor activity, RNA polymerase II-specific"/>
    <property type="evidence" value="ECO:0007669"/>
    <property type="project" value="TreeGrafter"/>
</dbReference>
<feature type="region of interest" description="Disordered" evidence="8">
    <location>
        <begin position="813"/>
        <end position="832"/>
    </location>
</feature>
<protein>
    <recommendedName>
        <fullName evidence="9">Copper-fist domain-containing protein</fullName>
    </recommendedName>
</protein>
<evidence type="ECO:0000313" key="10">
    <source>
        <dbReference type="EMBL" id="ODN83490.1"/>
    </source>
</evidence>
<dbReference type="GO" id="GO:0045944">
    <property type="term" value="P:positive regulation of transcription by RNA polymerase II"/>
    <property type="evidence" value="ECO:0007669"/>
    <property type="project" value="TreeGrafter"/>
</dbReference>
<keyword evidence="5" id="KW-0805">Transcription regulation</keyword>
<feature type="compositionally biased region" description="Low complexity" evidence="8">
    <location>
        <begin position="960"/>
        <end position="975"/>
    </location>
</feature>
<dbReference type="GO" id="GO:0005634">
    <property type="term" value="C:nucleus"/>
    <property type="evidence" value="ECO:0007669"/>
    <property type="project" value="UniProtKB-SubCell"/>
</dbReference>
<dbReference type="AlphaFoldDB" id="A0A1E3I495"/>
<dbReference type="GeneID" id="30152935"/>
<dbReference type="GO" id="GO:0000978">
    <property type="term" value="F:RNA polymerase II cis-regulatory region sequence-specific DNA binding"/>
    <property type="evidence" value="ECO:0007669"/>
    <property type="project" value="TreeGrafter"/>
</dbReference>
<feature type="region of interest" description="Disordered" evidence="8">
    <location>
        <begin position="541"/>
        <end position="634"/>
    </location>
</feature>
<feature type="region of interest" description="Disordered" evidence="8">
    <location>
        <begin position="1065"/>
        <end position="1094"/>
    </location>
</feature>
<accession>A0A1E3I495</accession>
<dbReference type="SMART" id="SM01090">
    <property type="entry name" value="Copper-fist"/>
    <property type="match status" value="1"/>
</dbReference>
<feature type="region of interest" description="Disordered" evidence="8">
    <location>
        <begin position="155"/>
        <end position="176"/>
    </location>
</feature>
<dbReference type="SMART" id="SM00412">
    <property type="entry name" value="Cu_FIST"/>
    <property type="match status" value="1"/>
</dbReference>
<evidence type="ECO:0000256" key="2">
    <source>
        <dbReference type="ARBA" id="ARBA00022723"/>
    </source>
</evidence>
<feature type="compositionally biased region" description="Low complexity" evidence="8">
    <location>
        <begin position="602"/>
        <end position="619"/>
    </location>
</feature>
<feature type="domain" description="Copper-fist" evidence="9">
    <location>
        <begin position="1"/>
        <end position="40"/>
    </location>
</feature>
<dbReference type="InterPro" id="IPR051763">
    <property type="entry name" value="Copper_Homeo_Regul"/>
</dbReference>
<dbReference type="Pfam" id="PF00649">
    <property type="entry name" value="Copper-fist"/>
    <property type="match status" value="1"/>
</dbReference>
<dbReference type="InterPro" id="IPR036395">
    <property type="entry name" value="Cu_fist_DNA-bd_dom_sf"/>
</dbReference>
<gene>
    <name evidence="10" type="ORF">L202_01626</name>
</gene>
<feature type="compositionally biased region" description="Low complexity" evidence="8">
    <location>
        <begin position="541"/>
        <end position="554"/>
    </location>
</feature>
<feature type="region of interest" description="Disordered" evidence="8">
    <location>
        <begin position="65"/>
        <end position="103"/>
    </location>
</feature>
<evidence type="ECO:0000256" key="1">
    <source>
        <dbReference type="ARBA" id="ARBA00004123"/>
    </source>
</evidence>
<dbReference type="GO" id="GO:0006878">
    <property type="term" value="P:intracellular copper ion homeostasis"/>
    <property type="evidence" value="ECO:0007669"/>
    <property type="project" value="TreeGrafter"/>
</dbReference>
<evidence type="ECO:0000256" key="3">
    <source>
        <dbReference type="ARBA" id="ARBA00022833"/>
    </source>
</evidence>
<evidence type="ECO:0000313" key="11">
    <source>
        <dbReference type="Proteomes" id="UP000094065"/>
    </source>
</evidence>
<feature type="compositionally biased region" description="Polar residues" evidence="8">
    <location>
        <begin position="162"/>
        <end position="176"/>
    </location>
</feature>
<evidence type="ECO:0000256" key="5">
    <source>
        <dbReference type="ARBA" id="ARBA00023015"/>
    </source>
</evidence>
<dbReference type="SUPFAM" id="SSF57879">
    <property type="entry name" value="Zinc domain conserved in yeast copper-regulated transcription factors"/>
    <property type="match status" value="1"/>
</dbReference>
<feature type="compositionally biased region" description="Low complexity" evidence="8">
    <location>
        <begin position="232"/>
        <end position="249"/>
    </location>
</feature>
<dbReference type="PROSITE" id="PS50073">
    <property type="entry name" value="COPPER_FIST_2"/>
    <property type="match status" value="1"/>
</dbReference>
<feature type="region of interest" description="Disordered" evidence="8">
    <location>
        <begin position="875"/>
        <end position="913"/>
    </location>
</feature>
<keyword evidence="11" id="KW-1185">Reference proteome</keyword>
<dbReference type="STRING" id="1295533.A0A1E3I495"/>
<evidence type="ECO:0000256" key="6">
    <source>
        <dbReference type="ARBA" id="ARBA00023163"/>
    </source>
</evidence>
<keyword evidence="6" id="KW-0804">Transcription</keyword>
<evidence type="ECO:0000256" key="8">
    <source>
        <dbReference type="SAM" id="MobiDB-lite"/>
    </source>
</evidence>
<dbReference type="PROSITE" id="PS01119">
    <property type="entry name" value="COPPER_FIST_1"/>
    <property type="match status" value="1"/>
</dbReference>
<name>A0A1E3I495_9TREE</name>